<dbReference type="InterPro" id="IPR004424">
    <property type="entry name" value="IspE"/>
</dbReference>
<dbReference type="Proteomes" id="UP000278085">
    <property type="component" value="Unassembled WGS sequence"/>
</dbReference>
<feature type="domain" description="GHMP kinase N-terminal" evidence="11">
    <location>
        <begin position="70"/>
        <end position="151"/>
    </location>
</feature>
<dbReference type="GO" id="GO:0005524">
    <property type="term" value="F:ATP binding"/>
    <property type="evidence" value="ECO:0007669"/>
    <property type="project" value="UniProtKB-UniRule"/>
</dbReference>
<evidence type="ECO:0000256" key="5">
    <source>
        <dbReference type="ARBA" id="ARBA00022741"/>
    </source>
</evidence>
<comment type="similarity">
    <text evidence="1 10">Belongs to the GHMP kinase family. IspE subfamily.</text>
</comment>
<keyword evidence="5 10" id="KW-0547">Nucleotide-binding</keyword>
<reference evidence="13 14" key="1">
    <citation type="submission" date="2018-12" db="EMBL/GenBank/DDBJ databases">
        <authorList>
            <person name="Yang E."/>
        </authorList>
    </citation>
    <scope>NUCLEOTIDE SEQUENCE [LARGE SCALE GENOMIC DNA]</scope>
    <source>
        <strain evidence="13 14">SOD</strain>
    </source>
</reference>
<dbReference type="GO" id="GO:0019288">
    <property type="term" value="P:isopentenyl diphosphate biosynthetic process, methylerythritol 4-phosphate pathway"/>
    <property type="evidence" value="ECO:0007669"/>
    <property type="project" value="UniProtKB-UniRule"/>
</dbReference>
<feature type="binding site" evidence="10">
    <location>
        <begin position="102"/>
        <end position="112"/>
    </location>
    <ligand>
        <name>ATP</name>
        <dbReference type="ChEBI" id="CHEBI:30616"/>
    </ligand>
</feature>
<name>A0A430HD02_9BURK</name>
<dbReference type="SUPFAM" id="SSF55060">
    <property type="entry name" value="GHMP Kinase, C-terminal domain"/>
    <property type="match status" value="1"/>
</dbReference>
<evidence type="ECO:0000256" key="4">
    <source>
        <dbReference type="ARBA" id="ARBA00022679"/>
    </source>
</evidence>
<dbReference type="InterPro" id="IPR006204">
    <property type="entry name" value="GHMP_kinase_N_dom"/>
</dbReference>
<sequence length="301" mass="32369">MRATSLHDCPAPAKLNLFLHVNGRRADGYHLLQTVFQMVDHGDVLHFDLRADGRIRRTTEVPGVPEESDLIVRALLLLQAAYQARHGRPAPGIDVAIDKRLPMGGGLGGGSSDAATALMAANALWQAGLSREELMALALPLGADIPFFIFGETAFAEGVGEALQPVAAPDCWYLVIEPGVAVPTAAIFCSEQLTRNTEPVRITDFSRHTMKHTVFEGFGKNDLQAVAVSLFPPVAQAIDWLSAHGDARMTGSGACVFCAFSSEAEADTVLRQVPGIWTAWKAKALMHHTLKTVLQVSVVLE</sequence>
<keyword evidence="6 10" id="KW-0418">Kinase</keyword>
<organism evidence="13 14">
    <name type="scientific">Massilia atriviolacea</name>
    <dbReference type="NCBI Taxonomy" id="2495579"/>
    <lineage>
        <taxon>Bacteria</taxon>
        <taxon>Pseudomonadati</taxon>
        <taxon>Pseudomonadota</taxon>
        <taxon>Betaproteobacteria</taxon>
        <taxon>Burkholderiales</taxon>
        <taxon>Oxalobacteraceae</taxon>
        <taxon>Telluria group</taxon>
        <taxon>Massilia</taxon>
    </lineage>
</organism>
<dbReference type="PANTHER" id="PTHR43527">
    <property type="entry name" value="4-DIPHOSPHOCYTIDYL-2-C-METHYL-D-ERYTHRITOL KINASE, CHLOROPLASTIC"/>
    <property type="match status" value="1"/>
</dbReference>
<dbReference type="AlphaFoldDB" id="A0A430HD02"/>
<comment type="caution">
    <text evidence="13">The sequence shown here is derived from an EMBL/GenBank/DDBJ whole genome shotgun (WGS) entry which is preliminary data.</text>
</comment>
<dbReference type="SUPFAM" id="SSF54211">
    <property type="entry name" value="Ribosomal protein S5 domain 2-like"/>
    <property type="match status" value="1"/>
</dbReference>
<accession>A0A430HD02</accession>
<keyword evidence="14" id="KW-1185">Reference proteome</keyword>
<dbReference type="Gene3D" id="3.30.70.890">
    <property type="entry name" value="GHMP kinase, C-terminal domain"/>
    <property type="match status" value="1"/>
</dbReference>
<evidence type="ECO:0000313" key="14">
    <source>
        <dbReference type="Proteomes" id="UP000278085"/>
    </source>
</evidence>
<dbReference type="InterPro" id="IPR020568">
    <property type="entry name" value="Ribosomal_Su5_D2-typ_SF"/>
</dbReference>
<dbReference type="PIRSF" id="PIRSF010376">
    <property type="entry name" value="IspE"/>
    <property type="match status" value="1"/>
</dbReference>
<dbReference type="RefSeq" id="WP_126077587.1">
    <property type="nucleotide sequence ID" value="NZ_CP051166.1"/>
</dbReference>
<dbReference type="UniPathway" id="UPA00056">
    <property type="reaction ID" value="UER00094"/>
</dbReference>
<dbReference type="GO" id="GO:0016114">
    <property type="term" value="P:terpenoid biosynthetic process"/>
    <property type="evidence" value="ECO:0007669"/>
    <property type="project" value="UniProtKB-UniRule"/>
</dbReference>
<proteinExistence type="inferred from homology"/>
<evidence type="ECO:0000256" key="7">
    <source>
        <dbReference type="ARBA" id="ARBA00022840"/>
    </source>
</evidence>
<dbReference type="InterPro" id="IPR036554">
    <property type="entry name" value="GHMP_kinase_C_sf"/>
</dbReference>
<feature type="active site" evidence="10">
    <location>
        <position position="14"/>
    </location>
</feature>
<evidence type="ECO:0000259" key="11">
    <source>
        <dbReference type="Pfam" id="PF00288"/>
    </source>
</evidence>
<evidence type="ECO:0000256" key="9">
    <source>
        <dbReference type="ARBA" id="ARBA00032554"/>
    </source>
</evidence>
<evidence type="ECO:0000256" key="10">
    <source>
        <dbReference type="HAMAP-Rule" id="MF_00061"/>
    </source>
</evidence>
<evidence type="ECO:0000256" key="8">
    <source>
        <dbReference type="ARBA" id="ARBA00023229"/>
    </source>
</evidence>
<keyword evidence="8 10" id="KW-0414">Isoprene biosynthesis</keyword>
<dbReference type="InterPro" id="IPR013750">
    <property type="entry name" value="GHMP_kinase_C_dom"/>
</dbReference>
<dbReference type="Pfam" id="PF08544">
    <property type="entry name" value="GHMP_kinases_C"/>
    <property type="match status" value="1"/>
</dbReference>
<dbReference type="OrthoDB" id="9809438at2"/>
<evidence type="ECO:0000256" key="3">
    <source>
        <dbReference type="ARBA" id="ARBA00017473"/>
    </source>
</evidence>
<dbReference type="Pfam" id="PF00288">
    <property type="entry name" value="GHMP_kinases_N"/>
    <property type="match status" value="1"/>
</dbReference>
<dbReference type="NCBIfam" id="TIGR00154">
    <property type="entry name" value="ispE"/>
    <property type="match status" value="1"/>
</dbReference>
<feature type="domain" description="GHMP kinase C-terminal" evidence="12">
    <location>
        <begin position="221"/>
        <end position="273"/>
    </location>
</feature>
<keyword evidence="4 10" id="KW-0808">Transferase</keyword>
<evidence type="ECO:0000256" key="1">
    <source>
        <dbReference type="ARBA" id="ARBA00009684"/>
    </source>
</evidence>
<dbReference type="GO" id="GO:0050515">
    <property type="term" value="F:4-(cytidine 5'-diphospho)-2-C-methyl-D-erythritol kinase activity"/>
    <property type="evidence" value="ECO:0007669"/>
    <property type="project" value="UniProtKB-UniRule"/>
</dbReference>
<dbReference type="PANTHER" id="PTHR43527:SF2">
    <property type="entry name" value="4-DIPHOSPHOCYTIDYL-2-C-METHYL-D-ERYTHRITOL KINASE, CHLOROPLASTIC"/>
    <property type="match status" value="1"/>
</dbReference>
<evidence type="ECO:0000313" key="13">
    <source>
        <dbReference type="EMBL" id="RSZ55415.1"/>
    </source>
</evidence>
<evidence type="ECO:0000259" key="12">
    <source>
        <dbReference type="Pfam" id="PF08544"/>
    </source>
</evidence>
<dbReference type="EMBL" id="RXLQ01000026">
    <property type="protein sequence ID" value="RSZ55415.1"/>
    <property type="molecule type" value="Genomic_DNA"/>
</dbReference>
<evidence type="ECO:0000256" key="2">
    <source>
        <dbReference type="ARBA" id="ARBA00012052"/>
    </source>
</evidence>
<dbReference type="EC" id="2.7.1.148" evidence="2 10"/>
<protein>
    <recommendedName>
        <fullName evidence="3 10">4-diphosphocytidyl-2-C-methyl-D-erythritol kinase</fullName>
        <shortName evidence="10">CMK</shortName>
        <ecNumber evidence="2 10">2.7.1.148</ecNumber>
    </recommendedName>
    <alternativeName>
        <fullName evidence="9 10">4-(cytidine-5'-diphospho)-2-C-methyl-D-erythritol kinase</fullName>
    </alternativeName>
</protein>
<comment type="pathway">
    <text evidence="10">Isoprenoid biosynthesis; isopentenyl diphosphate biosynthesis via DXP pathway; isopentenyl diphosphate from 1-deoxy-D-xylulose 5-phosphate: step 3/6.</text>
</comment>
<comment type="function">
    <text evidence="10">Catalyzes the phosphorylation of the position 2 hydroxy group of 4-diphosphocytidyl-2C-methyl-D-erythritol.</text>
</comment>
<dbReference type="InterPro" id="IPR014721">
    <property type="entry name" value="Ribsml_uS5_D2-typ_fold_subgr"/>
</dbReference>
<evidence type="ECO:0000256" key="6">
    <source>
        <dbReference type="ARBA" id="ARBA00022777"/>
    </source>
</evidence>
<dbReference type="Gene3D" id="3.30.230.10">
    <property type="match status" value="1"/>
</dbReference>
<comment type="catalytic activity">
    <reaction evidence="10">
        <text>4-CDP-2-C-methyl-D-erythritol + ATP = 4-CDP-2-C-methyl-D-erythritol 2-phosphate + ADP + H(+)</text>
        <dbReference type="Rhea" id="RHEA:18437"/>
        <dbReference type="ChEBI" id="CHEBI:15378"/>
        <dbReference type="ChEBI" id="CHEBI:30616"/>
        <dbReference type="ChEBI" id="CHEBI:57823"/>
        <dbReference type="ChEBI" id="CHEBI:57919"/>
        <dbReference type="ChEBI" id="CHEBI:456216"/>
        <dbReference type="EC" id="2.7.1.148"/>
    </reaction>
</comment>
<feature type="active site" evidence="10">
    <location>
        <position position="144"/>
    </location>
</feature>
<dbReference type="HAMAP" id="MF_00061">
    <property type="entry name" value="IspE"/>
    <property type="match status" value="1"/>
</dbReference>
<keyword evidence="7 10" id="KW-0067">ATP-binding</keyword>
<gene>
    <name evidence="10" type="primary">ispE</name>
    <name evidence="13" type="ORF">EJB06_29455</name>
</gene>